<organism evidence="1 2">
    <name type="scientific">Pistacia atlantica</name>
    <dbReference type="NCBI Taxonomy" id="434234"/>
    <lineage>
        <taxon>Eukaryota</taxon>
        <taxon>Viridiplantae</taxon>
        <taxon>Streptophyta</taxon>
        <taxon>Embryophyta</taxon>
        <taxon>Tracheophyta</taxon>
        <taxon>Spermatophyta</taxon>
        <taxon>Magnoliopsida</taxon>
        <taxon>eudicotyledons</taxon>
        <taxon>Gunneridae</taxon>
        <taxon>Pentapetalae</taxon>
        <taxon>rosids</taxon>
        <taxon>malvids</taxon>
        <taxon>Sapindales</taxon>
        <taxon>Anacardiaceae</taxon>
        <taxon>Pistacia</taxon>
    </lineage>
</organism>
<gene>
    <name evidence="1" type="ORF">Patl1_31886</name>
</gene>
<name>A0ACC1AM89_9ROSI</name>
<accession>A0ACC1AM89</accession>
<dbReference type="Proteomes" id="UP001164250">
    <property type="component" value="Chromosome 9"/>
</dbReference>
<evidence type="ECO:0000313" key="2">
    <source>
        <dbReference type="Proteomes" id="UP001164250"/>
    </source>
</evidence>
<protein>
    <submittedName>
        <fullName evidence="1">Uncharacterized protein</fullName>
    </submittedName>
</protein>
<sequence>MRRGSLSFLR</sequence>
<keyword evidence="2" id="KW-1185">Reference proteome</keyword>
<reference evidence="2" key="1">
    <citation type="journal article" date="2023" name="G3 (Bethesda)">
        <title>Genome assembly and association tests identify interacting loci associated with vigor, precocity, and sex in interspecific pistachio rootstocks.</title>
        <authorList>
            <person name="Palmer W."/>
            <person name="Jacygrad E."/>
            <person name="Sagayaradj S."/>
            <person name="Cavanaugh K."/>
            <person name="Han R."/>
            <person name="Bertier L."/>
            <person name="Beede B."/>
            <person name="Kafkas S."/>
            <person name="Golino D."/>
            <person name="Preece J."/>
            <person name="Michelmore R."/>
        </authorList>
    </citation>
    <scope>NUCLEOTIDE SEQUENCE [LARGE SCALE GENOMIC DNA]</scope>
</reference>
<comment type="caution">
    <text evidence="1">The sequence shown here is derived from an EMBL/GenBank/DDBJ whole genome shotgun (WGS) entry which is preliminary data.</text>
</comment>
<dbReference type="EMBL" id="CM047905">
    <property type="protein sequence ID" value="KAJ0087748.1"/>
    <property type="molecule type" value="Genomic_DNA"/>
</dbReference>
<proteinExistence type="predicted"/>
<evidence type="ECO:0000313" key="1">
    <source>
        <dbReference type="EMBL" id="KAJ0087748.1"/>
    </source>
</evidence>